<dbReference type="WBParaSite" id="nRc.2.0.1.t03847-RA">
    <property type="protein sequence ID" value="nRc.2.0.1.t03847-RA"/>
    <property type="gene ID" value="nRc.2.0.1.g03847"/>
</dbReference>
<evidence type="ECO:0000313" key="2">
    <source>
        <dbReference type="Proteomes" id="UP000887565"/>
    </source>
</evidence>
<accession>A0A915HR46</accession>
<sequence length="79" mass="9149">MRKNLNIIVDAVHETVASVHQKYYDRIALPIVGLIETDDNGFWGRYQFVKCSPVDRSSWESVKHDHMSSREPELDESSD</sequence>
<dbReference type="Proteomes" id="UP000887565">
    <property type="component" value="Unplaced"/>
</dbReference>
<feature type="region of interest" description="Disordered" evidence="1">
    <location>
        <begin position="56"/>
        <end position="79"/>
    </location>
</feature>
<protein>
    <submittedName>
        <fullName evidence="3">Uncharacterized protein</fullName>
    </submittedName>
</protein>
<dbReference type="AlphaFoldDB" id="A0A915HR46"/>
<reference evidence="3" key="1">
    <citation type="submission" date="2022-11" db="UniProtKB">
        <authorList>
            <consortium name="WormBaseParasite"/>
        </authorList>
    </citation>
    <scope>IDENTIFICATION</scope>
</reference>
<keyword evidence="2" id="KW-1185">Reference proteome</keyword>
<proteinExistence type="predicted"/>
<name>A0A915HR46_ROMCU</name>
<feature type="compositionally biased region" description="Basic and acidic residues" evidence="1">
    <location>
        <begin position="57"/>
        <end position="72"/>
    </location>
</feature>
<evidence type="ECO:0000256" key="1">
    <source>
        <dbReference type="SAM" id="MobiDB-lite"/>
    </source>
</evidence>
<organism evidence="2 3">
    <name type="scientific">Romanomermis culicivorax</name>
    <name type="common">Nematode worm</name>
    <dbReference type="NCBI Taxonomy" id="13658"/>
    <lineage>
        <taxon>Eukaryota</taxon>
        <taxon>Metazoa</taxon>
        <taxon>Ecdysozoa</taxon>
        <taxon>Nematoda</taxon>
        <taxon>Enoplea</taxon>
        <taxon>Dorylaimia</taxon>
        <taxon>Mermithida</taxon>
        <taxon>Mermithoidea</taxon>
        <taxon>Mermithidae</taxon>
        <taxon>Romanomermis</taxon>
    </lineage>
</organism>
<evidence type="ECO:0000313" key="3">
    <source>
        <dbReference type="WBParaSite" id="nRc.2.0.1.t03847-RA"/>
    </source>
</evidence>